<dbReference type="Pfam" id="PF19054">
    <property type="entry name" value="DUF5753"/>
    <property type="match status" value="1"/>
</dbReference>
<dbReference type="CDD" id="cd00093">
    <property type="entry name" value="HTH_XRE"/>
    <property type="match status" value="1"/>
</dbReference>
<name>A0ABV9CCH5_9ACTN</name>
<reference evidence="4" key="1">
    <citation type="journal article" date="2019" name="Int. J. Syst. Evol. Microbiol.">
        <title>The Global Catalogue of Microorganisms (GCM) 10K type strain sequencing project: providing services to taxonomists for standard genome sequencing and annotation.</title>
        <authorList>
            <consortium name="The Broad Institute Genomics Platform"/>
            <consortium name="The Broad Institute Genome Sequencing Center for Infectious Disease"/>
            <person name="Wu L."/>
            <person name="Ma J."/>
        </authorList>
    </citation>
    <scope>NUCLEOTIDE SEQUENCE [LARGE SCALE GENOMIC DNA]</scope>
    <source>
        <strain evidence="4">CGMCC 4.7132</strain>
    </source>
</reference>
<sequence length="301" mass="32930">MTGEHLRGGTPADEVLPPPGTGPTALRMVLGGRLRDLREAKGITRDEAGYAIRGSASKIGRLELGRSPFKARDVSDLLTLYGVTGDAERRALLSLAAQANAHGWWHKYGDVLPGWSEAYVGLEEAATVIRTYDVQIVPALLQTEDYARALIQVCHDEAPPFEVDRRLGLLMGRQRIIAREGGPRLWCVVDEAAVYRPFGGWEVQRAQLDHLIEVAAMPNVTLQVLPFEAGGHAATCGPFSILRFAEPALPDIVYLEQLTGALYLDKRADLDDYAGVLDRLSILAMPASETPRMLAAIRDRI</sequence>
<dbReference type="Proteomes" id="UP001596004">
    <property type="component" value="Unassembled WGS sequence"/>
</dbReference>
<evidence type="ECO:0000313" key="3">
    <source>
        <dbReference type="EMBL" id="MFC4530814.1"/>
    </source>
</evidence>
<organism evidence="3 4">
    <name type="scientific">Sphaerisporangium dianthi</name>
    <dbReference type="NCBI Taxonomy" id="1436120"/>
    <lineage>
        <taxon>Bacteria</taxon>
        <taxon>Bacillati</taxon>
        <taxon>Actinomycetota</taxon>
        <taxon>Actinomycetes</taxon>
        <taxon>Streptosporangiales</taxon>
        <taxon>Streptosporangiaceae</taxon>
        <taxon>Sphaerisporangium</taxon>
    </lineage>
</organism>
<dbReference type="InterPro" id="IPR043917">
    <property type="entry name" value="DUF5753"/>
</dbReference>
<dbReference type="InterPro" id="IPR010982">
    <property type="entry name" value="Lambda_DNA-bd_dom_sf"/>
</dbReference>
<keyword evidence="4" id="KW-1185">Reference proteome</keyword>
<dbReference type="Gene3D" id="1.10.260.40">
    <property type="entry name" value="lambda repressor-like DNA-binding domains"/>
    <property type="match status" value="1"/>
</dbReference>
<comment type="caution">
    <text evidence="3">The sequence shown here is derived from an EMBL/GenBank/DDBJ whole genome shotgun (WGS) entry which is preliminary data.</text>
</comment>
<dbReference type="InterPro" id="IPR001387">
    <property type="entry name" value="Cro/C1-type_HTH"/>
</dbReference>
<feature type="domain" description="HTH cro/C1-type" evidence="2">
    <location>
        <begin position="34"/>
        <end position="87"/>
    </location>
</feature>
<dbReference type="RefSeq" id="WP_380838908.1">
    <property type="nucleotide sequence ID" value="NZ_JBHSFP010000004.1"/>
</dbReference>
<dbReference type="PROSITE" id="PS50943">
    <property type="entry name" value="HTH_CROC1"/>
    <property type="match status" value="1"/>
</dbReference>
<evidence type="ECO:0000256" key="1">
    <source>
        <dbReference type="SAM" id="MobiDB-lite"/>
    </source>
</evidence>
<proteinExistence type="predicted"/>
<evidence type="ECO:0000313" key="4">
    <source>
        <dbReference type="Proteomes" id="UP001596004"/>
    </source>
</evidence>
<accession>A0ABV9CCH5</accession>
<dbReference type="SUPFAM" id="SSF47413">
    <property type="entry name" value="lambda repressor-like DNA-binding domains"/>
    <property type="match status" value="1"/>
</dbReference>
<protein>
    <submittedName>
        <fullName evidence="3">Helix-turn-helix domain-containing protein</fullName>
    </submittedName>
</protein>
<dbReference type="SMART" id="SM00530">
    <property type="entry name" value="HTH_XRE"/>
    <property type="match status" value="1"/>
</dbReference>
<dbReference type="EMBL" id="JBHSFP010000004">
    <property type="protein sequence ID" value="MFC4530814.1"/>
    <property type="molecule type" value="Genomic_DNA"/>
</dbReference>
<evidence type="ECO:0000259" key="2">
    <source>
        <dbReference type="PROSITE" id="PS50943"/>
    </source>
</evidence>
<dbReference type="Pfam" id="PF13560">
    <property type="entry name" value="HTH_31"/>
    <property type="match status" value="1"/>
</dbReference>
<gene>
    <name evidence="3" type="ORF">ACFO60_08565</name>
</gene>
<feature type="region of interest" description="Disordered" evidence="1">
    <location>
        <begin position="1"/>
        <end position="23"/>
    </location>
</feature>